<feature type="domain" description="HTH LytTR-type" evidence="1">
    <location>
        <begin position="47"/>
        <end position="148"/>
    </location>
</feature>
<dbReference type="Proteomes" id="UP000287605">
    <property type="component" value="Unassembled WGS sequence"/>
</dbReference>
<keyword evidence="3" id="KW-1185">Reference proteome</keyword>
<gene>
    <name evidence="2" type="ORF">CBF29_02355</name>
</gene>
<organism evidence="2 3">
    <name type="scientific">Vagococcus elongatus</name>
    <dbReference type="NCBI Taxonomy" id="180344"/>
    <lineage>
        <taxon>Bacteria</taxon>
        <taxon>Bacillati</taxon>
        <taxon>Bacillota</taxon>
        <taxon>Bacilli</taxon>
        <taxon>Lactobacillales</taxon>
        <taxon>Enterococcaceae</taxon>
        <taxon>Vagococcus</taxon>
    </lineage>
</organism>
<dbReference type="SMART" id="SM00850">
    <property type="entry name" value="LytTR"/>
    <property type="match status" value="1"/>
</dbReference>
<evidence type="ECO:0000313" key="3">
    <source>
        <dbReference type="Proteomes" id="UP000287605"/>
    </source>
</evidence>
<comment type="caution">
    <text evidence="2">The sequence shown here is derived from an EMBL/GenBank/DDBJ whole genome shotgun (WGS) entry which is preliminary data.</text>
</comment>
<protein>
    <recommendedName>
        <fullName evidence="1">HTH LytTR-type domain-containing protein</fullName>
    </recommendedName>
</protein>
<dbReference type="Pfam" id="PF04397">
    <property type="entry name" value="LytTR"/>
    <property type="match status" value="1"/>
</dbReference>
<reference evidence="2 3" key="1">
    <citation type="submission" date="2017-05" db="EMBL/GenBank/DDBJ databases">
        <title>Vagococcus spp. assemblies.</title>
        <authorList>
            <person name="Gulvik C.A."/>
        </authorList>
    </citation>
    <scope>NUCLEOTIDE SEQUENCE [LARGE SCALE GENOMIC DNA]</scope>
    <source>
        <strain evidence="2 3">CCUG 51432</strain>
    </source>
</reference>
<dbReference type="GO" id="GO:0003677">
    <property type="term" value="F:DNA binding"/>
    <property type="evidence" value="ECO:0007669"/>
    <property type="project" value="InterPro"/>
</dbReference>
<dbReference type="PROSITE" id="PS50930">
    <property type="entry name" value="HTH_LYTTR"/>
    <property type="match status" value="1"/>
</dbReference>
<dbReference type="AlphaFoldDB" id="A0A430B4A3"/>
<accession>A0A430B4A3</accession>
<dbReference type="RefSeq" id="WP_126806889.1">
    <property type="nucleotide sequence ID" value="NZ_NGKA01000002.1"/>
</dbReference>
<evidence type="ECO:0000313" key="2">
    <source>
        <dbReference type="EMBL" id="RSU15196.1"/>
    </source>
</evidence>
<name>A0A430B4A3_9ENTE</name>
<dbReference type="InterPro" id="IPR007492">
    <property type="entry name" value="LytTR_DNA-bd_dom"/>
</dbReference>
<dbReference type="Gene3D" id="2.40.50.1020">
    <property type="entry name" value="LytTr DNA-binding domain"/>
    <property type="match status" value="1"/>
</dbReference>
<evidence type="ECO:0000259" key="1">
    <source>
        <dbReference type="PROSITE" id="PS50930"/>
    </source>
</evidence>
<dbReference type="EMBL" id="NGKA01000002">
    <property type="protein sequence ID" value="RSU15196.1"/>
    <property type="molecule type" value="Genomic_DNA"/>
</dbReference>
<dbReference type="OrthoDB" id="2870175at2"/>
<proteinExistence type="predicted"/>
<sequence length="151" mass="17664">MIIKTSWENDMPLNELHIHANLKNKKEVESILLKIEKSQVLPLINPLNNRIVKVEINRISSIESYTQSSIVRVSNEKQEYFIQKRLKELDYLNQYGLFRVNNSVMVNLADVQSFQVIENARLEVSTVDNRSYIVSRHYAKKIKEELSCSNI</sequence>